<proteinExistence type="predicted"/>
<dbReference type="AlphaFoldDB" id="A0A165I538"/>
<name>A0A165I538_EXIGL</name>
<dbReference type="Proteomes" id="UP000077266">
    <property type="component" value="Unassembled WGS sequence"/>
</dbReference>
<dbReference type="EMBL" id="KV425999">
    <property type="protein sequence ID" value="KZV92910.1"/>
    <property type="molecule type" value="Genomic_DNA"/>
</dbReference>
<evidence type="ECO:0000256" key="1">
    <source>
        <dbReference type="SAM" id="MobiDB-lite"/>
    </source>
</evidence>
<evidence type="ECO:0000313" key="2">
    <source>
        <dbReference type="EMBL" id="KZV92910.1"/>
    </source>
</evidence>
<dbReference type="InParanoid" id="A0A165I538"/>
<feature type="compositionally biased region" description="Polar residues" evidence="1">
    <location>
        <begin position="12"/>
        <end position="25"/>
    </location>
</feature>
<feature type="region of interest" description="Disordered" evidence="1">
    <location>
        <begin position="1"/>
        <end position="28"/>
    </location>
</feature>
<organism evidence="2 3">
    <name type="scientific">Exidia glandulosa HHB12029</name>
    <dbReference type="NCBI Taxonomy" id="1314781"/>
    <lineage>
        <taxon>Eukaryota</taxon>
        <taxon>Fungi</taxon>
        <taxon>Dikarya</taxon>
        <taxon>Basidiomycota</taxon>
        <taxon>Agaricomycotina</taxon>
        <taxon>Agaricomycetes</taxon>
        <taxon>Auriculariales</taxon>
        <taxon>Exidiaceae</taxon>
        <taxon>Exidia</taxon>
    </lineage>
</organism>
<sequence length="73" mass="8030">MRARMSAKASRKTYQQRMATPSSSARGRDCLRRRETPLGSTDRPVTINTAFTEVETSDGPPNVVVFNRTVAGS</sequence>
<evidence type="ECO:0000313" key="3">
    <source>
        <dbReference type="Proteomes" id="UP000077266"/>
    </source>
</evidence>
<protein>
    <submittedName>
        <fullName evidence="2">Uncharacterized protein</fullName>
    </submittedName>
</protein>
<keyword evidence="3" id="KW-1185">Reference proteome</keyword>
<gene>
    <name evidence="2" type="ORF">EXIGLDRAFT_58976</name>
</gene>
<accession>A0A165I538</accession>
<feature type="compositionally biased region" description="Basic residues" evidence="1">
    <location>
        <begin position="1"/>
        <end position="11"/>
    </location>
</feature>
<reference evidence="2 3" key="1">
    <citation type="journal article" date="2016" name="Mol. Biol. Evol.">
        <title>Comparative Genomics of Early-Diverging Mushroom-Forming Fungi Provides Insights into the Origins of Lignocellulose Decay Capabilities.</title>
        <authorList>
            <person name="Nagy L.G."/>
            <person name="Riley R."/>
            <person name="Tritt A."/>
            <person name="Adam C."/>
            <person name="Daum C."/>
            <person name="Floudas D."/>
            <person name="Sun H."/>
            <person name="Yadav J.S."/>
            <person name="Pangilinan J."/>
            <person name="Larsson K.H."/>
            <person name="Matsuura K."/>
            <person name="Barry K."/>
            <person name="Labutti K."/>
            <person name="Kuo R."/>
            <person name="Ohm R.A."/>
            <person name="Bhattacharya S.S."/>
            <person name="Shirouzu T."/>
            <person name="Yoshinaga Y."/>
            <person name="Martin F.M."/>
            <person name="Grigoriev I.V."/>
            <person name="Hibbett D.S."/>
        </authorList>
    </citation>
    <scope>NUCLEOTIDE SEQUENCE [LARGE SCALE GENOMIC DNA]</scope>
    <source>
        <strain evidence="2 3">HHB12029</strain>
    </source>
</reference>